<accession>A0ACC6Q6F5</accession>
<protein>
    <submittedName>
        <fullName evidence="1">Zf-HC2 domain-containing protein</fullName>
    </submittedName>
</protein>
<organism evidence="1 2">
    <name type="scientific">Streptomyces achmelvichensis</name>
    <dbReference type="NCBI Taxonomy" id="3134111"/>
    <lineage>
        <taxon>Bacteria</taxon>
        <taxon>Bacillati</taxon>
        <taxon>Actinomycetota</taxon>
        <taxon>Actinomycetes</taxon>
        <taxon>Kitasatosporales</taxon>
        <taxon>Streptomycetaceae</taxon>
        <taxon>Streptomyces</taxon>
    </lineage>
</organism>
<keyword evidence="2" id="KW-1185">Reference proteome</keyword>
<comment type="caution">
    <text evidence="1">The sequence shown here is derived from an EMBL/GenBank/DDBJ whole genome shotgun (WGS) entry which is preliminary data.</text>
</comment>
<dbReference type="Proteomes" id="UP001377168">
    <property type="component" value="Unassembled WGS sequence"/>
</dbReference>
<gene>
    <name evidence="1" type="ORF">WKI67_36090</name>
</gene>
<proteinExistence type="predicted"/>
<evidence type="ECO:0000313" key="1">
    <source>
        <dbReference type="EMBL" id="MEJ8638787.1"/>
    </source>
</evidence>
<dbReference type="EMBL" id="JBBKAJ010000022">
    <property type="protein sequence ID" value="MEJ8638787.1"/>
    <property type="molecule type" value="Genomic_DNA"/>
</dbReference>
<name>A0ACC6Q6F5_9ACTN</name>
<sequence length="225" mass="23929">MGMQQRHQDVAAYALGVLEPGDAFRFEEHLAECVLCTVQLSDFSSVASAISDLTGPGVIASRPSPRLLERLTEEVALMRRRSSRRRLRLVAAVAALIVALPLGALAMRTPQDPVPPAVAGKQVTVKDAGSGVTASAFVEDRMWGTAVAMRLSGLTGPGSCRLVAVGKDGIEHPVLSWRVPQGGYGTDVPGHAKPLEIEGGTDLASRDIGRWEVRTFDGKPLLTIK</sequence>
<reference evidence="1" key="1">
    <citation type="submission" date="2024-03" db="EMBL/GenBank/DDBJ databases">
        <title>Novel Streptomyces species of biotechnological and ecological value are a feature of Machair soil.</title>
        <authorList>
            <person name="Prole J.R."/>
            <person name="Goodfellow M."/>
            <person name="Allenby N."/>
            <person name="Ward A.C."/>
        </authorList>
    </citation>
    <scope>NUCLEOTIDE SEQUENCE</scope>
    <source>
        <strain evidence="1">MS2.AVA.5</strain>
    </source>
</reference>
<evidence type="ECO:0000313" key="2">
    <source>
        <dbReference type="Proteomes" id="UP001377168"/>
    </source>
</evidence>